<accession>A0A482W306</accession>
<keyword evidence="1" id="KW-0812">Transmembrane</keyword>
<dbReference type="Proteomes" id="UP000292052">
    <property type="component" value="Unassembled WGS sequence"/>
</dbReference>
<proteinExistence type="predicted"/>
<keyword evidence="1" id="KW-1133">Transmembrane helix</keyword>
<evidence type="ECO:0000313" key="2">
    <source>
        <dbReference type="EMBL" id="RZC39444.1"/>
    </source>
</evidence>
<evidence type="ECO:0000256" key="1">
    <source>
        <dbReference type="SAM" id="Phobius"/>
    </source>
</evidence>
<protein>
    <submittedName>
        <fullName evidence="2">Uncharacterized protein</fullName>
    </submittedName>
</protein>
<evidence type="ECO:0000313" key="3">
    <source>
        <dbReference type="Proteomes" id="UP000292052"/>
    </source>
</evidence>
<organism evidence="2 3">
    <name type="scientific">Asbolus verrucosus</name>
    <name type="common">Desert ironclad beetle</name>
    <dbReference type="NCBI Taxonomy" id="1661398"/>
    <lineage>
        <taxon>Eukaryota</taxon>
        <taxon>Metazoa</taxon>
        <taxon>Ecdysozoa</taxon>
        <taxon>Arthropoda</taxon>
        <taxon>Hexapoda</taxon>
        <taxon>Insecta</taxon>
        <taxon>Pterygota</taxon>
        <taxon>Neoptera</taxon>
        <taxon>Endopterygota</taxon>
        <taxon>Coleoptera</taxon>
        <taxon>Polyphaga</taxon>
        <taxon>Cucujiformia</taxon>
        <taxon>Tenebrionidae</taxon>
        <taxon>Pimeliinae</taxon>
        <taxon>Asbolus</taxon>
    </lineage>
</organism>
<dbReference type="AlphaFoldDB" id="A0A482W306"/>
<comment type="caution">
    <text evidence="2">The sequence shown here is derived from an EMBL/GenBank/DDBJ whole genome shotgun (WGS) entry which is preliminary data.</text>
</comment>
<name>A0A482W306_ASBVE</name>
<dbReference type="OrthoDB" id="8195099at2759"/>
<feature type="transmembrane region" description="Helical" evidence="1">
    <location>
        <begin position="95"/>
        <end position="113"/>
    </location>
</feature>
<gene>
    <name evidence="2" type="ORF">BDFB_014986</name>
</gene>
<reference evidence="2 3" key="1">
    <citation type="submission" date="2017-03" db="EMBL/GenBank/DDBJ databases">
        <title>Genome of the blue death feigning beetle - Asbolus verrucosus.</title>
        <authorList>
            <person name="Rider S.D."/>
        </authorList>
    </citation>
    <scope>NUCLEOTIDE SEQUENCE [LARGE SCALE GENOMIC DNA]</scope>
    <source>
        <strain evidence="2">Butters</strain>
        <tissue evidence="2">Head and leg muscle</tissue>
    </source>
</reference>
<keyword evidence="1" id="KW-0472">Membrane</keyword>
<dbReference type="EMBL" id="QDEB01034481">
    <property type="protein sequence ID" value="RZC39444.1"/>
    <property type="molecule type" value="Genomic_DNA"/>
</dbReference>
<sequence length="117" mass="13924">KIFIVESYFRNGYLVDGVWQYSIQITLFNIHLFRETGSVDHKKDSGRPKKRTDQVIENEKQIMEEASRTTERRLLQQVQLSPVTCRNMLKKDIHLYLYSNFMKLIILYVSLVSEHSK</sequence>
<feature type="non-terminal residue" evidence="2">
    <location>
        <position position="1"/>
    </location>
</feature>
<keyword evidence="3" id="KW-1185">Reference proteome</keyword>